<dbReference type="EMBL" id="CP060414">
    <property type="protein sequence ID" value="QNT58118.1"/>
    <property type="molecule type" value="Genomic_DNA"/>
</dbReference>
<dbReference type="AlphaFoldDB" id="A0A7H1M903"/>
<dbReference type="RefSeq" id="WP_187000934.1">
    <property type="nucleotide sequence ID" value="NZ_CP060414.2"/>
</dbReference>
<name>A0A7H1M903_9NEIS</name>
<evidence type="ECO:0000313" key="2">
    <source>
        <dbReference type="EMBL" id="QNT58118.1"/>
    </source>
</evidence>
<evidence type="ECO:0000313" key="3">
    <source>
        <dbReference type="Proteomes" id="UP000516412"/>
    </source>
</evidence>
<keyword evidence="1" id="KW-0732">Signal</keyword>
<organism evidence="2 3">
    <name type="scientific">Neisseria musculi</name>
    <dbReference type="NCBI Taxonomy" id="1815583"/>
    <lineage>
        <taxon>Bacteria</taxon>
        <taxon>Pseudomonadati</taxon>
        <taxon>Pseudomonadota</taxon>
        <taxon>Betaproteobacteria</taxon>
        <taxon>Neisseriales</taxon>
        <taxon>Neisseriaceae</taxon>
        <taxon>Neisseria</taxon>
    </lineage>
</organism>
<reference evidence="2" key="1">
    <citation type="submission" date="2024-06" db="EMBL/GenBank/DDBJ databases">
        <title>Complete Genome Sequence of mouse commensal type strain Neisseria musculi.</title>
        <authorList>
            <person name="Thapa E."/>
            <person name="Aluvathingal J."/>
            <person name="Nadendla S."/>
            <person name="Mehta A."/>
            <person name="Tettelin H."/>
            <person name="Weyand N.J."/>
        </authorList>
    </citation>
    <scope>NUCLEOTIDE SEQUENCE</scope>
    <source>
        <strain evidence="2">NW831</strain>
    </source>
</reference>
<keyword evidence="3" id="KW-1185">Reference proteome</keyword>
<sequence>MKKLLMFLALSPLAALAQNTPAHVLQSWQAAYQEQQFQQRQLMGQIQHNLTHCGDIHGYGCWQNTSHSSGGQAKAQ</sequence>
<evidence type="ECO:0000256" key="1">
    <source>
        <dbReference type="SAM" id="SignalP"/>
    </source>
</evidence>
<evidence type="ECO:0008006" key="4">
    <source>
        <dbReference type="Google" id="ProtNLM"/>
    </source>
</evidence>
<accession>A0A7H1M903</accession>
<protein>
    <recommendedName>
        <fullName evidence="4">Secreted protein</fullName>
    </recommendedName>
</protein>
<proteinExistence type="predicted"/>
<feature type="signal peptide" evidence="1">
    <location>
        <begin position="1"/>
        <end position="17"/>
    </location>
</feature>
<dbReference type="Proteomes" id="UP000516412">
    <property type="component" value="Chromosome"/>
</dbReference>
<gene>
    <name evidence="2" type="ORF">H7A79_0426</name>
</gene>
<dbReference type="KEGG" id="nmus:H7A79_0426"/>
<feature type="chain" id="PRO_5028839988" description="Secreted protein" evidence="1">
    <location>
        <begin position="18"/>
        <end position="76"/>
    </location>
</feature>